<feature type="non-terminal residue" evidence="1">
    <location>
        <position position="1"/>
    </location>
</feature>
<evidence type="ECO:0000313" key="1">
    <source>
        <dbReference type="EMBL" id="SVC76665.1"/>
    </source>
</evidence>
<sequence>MLLDKPSGTPGSSRGQVHSHVMYLGWSGYCFHWWRHRSMPGQDGHVPFPYASGRVR</sequence>
<name>A0A382PVG5_9ZZZZ</name>
<dbReference type="EMBL" id="UINC01109684">
    <property type="protein sequence ID" value="SVC76665.1"/>
    <property type="molecule type" value="Genomic_DNA"/>
</dbReference>
<gene>
    <name evidence="1" type="ORF">METZ01_LOCUS329519</name>
</gene>
<accession>A0A382PVG5</accession>
<feature type="non-terminal residue" evidence="1">
    <location>
        <position position="56"/>
    </location>
</feature>
<dbReference type="AlphaFoldDB" id="A0A382PVG5"/>
<organism evidence="1">
    <name type="scientific">marine metagenome</name>
    <dbReference type="NCBI Taxonomy" id="408172"/>
    <lineage>
        <taxon>unclassified sequences</taxon>
        <taxon>metagenomes</taxon>
        <taxon>ecological metagenomes</taxon>
    </lineage>
</organism>
<proteinExistence type="predicted"/>
<reference evidence="1" key="1">
    <citation type="submission" date="2018-05" db="EMBL/GenBank/DDBJ databases">
        <authorList>
            <person name="Lanie J.A."/>
            <person name="Ng W.-L."/>
            <person name="Kazmierczak K.M."/>
            <person name="Andrzejewski T.M."/>
            <person name="Davidsen T.M."/>
            <person name="Wayne K.J."/>
            <person name="Tettelin H."/>
            <person name="Glass J.I."/>
            <person name="Rusch D."/>
            <person name="Podicherti R."/>
            <person name="Tsui H.-C.T."/>
            <person name="Winkler M.E."/>
        </authorList>
    </citation>
    <scope>NUCLEOTIDE SEQUENCE</scope>
</reference>
<protein>
    <submittedName>
        <fullName evidence="1">Uncharacterized protein</fullName>
    </submittedName>
</protein>